<dbReference type="SUPFAM" id="SSF52821">
    <property type="entry name" value="Rhodanese/Cell cycle control phosphatase"/>
    <property type="match status" value="1"/>
</dbReference>
<organism evidence="2 3">
    <name type="scientific">Nocardia pulmonis</name>
    <dbReference type="NCBI Taxonomy" id="2951408"/>
    <lineage>
        <taxon>Bacteria</taxon>
        <taxon>Bacillati</taxon>
        <taxon>Actinomycetota</taxon>
        <taxon>Actinomycetes</taxon>
        <taxon>Mycobacteriales</taxon>
        <taxon>Nocardiaceae</taxon>
        <taxon>Nocardia</taxon>
    </lineage>
</organism>
<dbReference type="InterPro" id="IPR001763">
    <property type="entry name" value="Rhodanese-like_dom"/>
</dbReference>
<dbReference type="Pfam" id="PF00581">
    <property type="entry name" value="Rhodanese"/>
    <property type="match status" value="1"/>
</dbReference>
<sequence length="144" mass="15470">MRTDPIRPEELPCALARGGRLVDIRSQAERTRDGALMGALAIERQLLAARLHPHSRARLSWARHPEVEWVILCSSGDDSAVAALTLRDLGLPAVTSVSGGYHALRAARMLDVAGRAAHVECSVAAVFGGILPERVEQSLSYSPV</sequence>
<dbReference type="Gene3D" id="3.40.250.10">
    <property type="entry name" value="Rhodanese-like domain"/>
    <property type="match status" value="1"/>
</dbReference>
<keyword evidence="3" id="KW-1185">Reference proteome</keyword>
<dbReference type="Proteomes" id="UP001139157">
    <property type="component" value="Unassembled WGS sequence"/>
</dbReference>
<evidence type="ECO:0000313" key="3">
    <source>
        <dbReference type="Proteomes" id="UP001139157"/>
    </source>
</evidence>
<dbReference type="RefSeq" id="WP_251912367.1">
    <property type="nucleotide sequence ID" value="NZ_JAMRXG010000005.1"/>
</dbReference>
<accession>A0A9X2E6L9</accession>
<evidence type="ECO:0000259" key="1">
    <source>
        <dbReference type="PROSITE" id="PS50206"/>
    </source>
</evidence>
<dbReference type="EMBL" id="JAMRXG010000005">
    <property type="protein sequence ID" value="MCM6774605.1"/>
    <property type="molecule type" value="Genomic_DNA"/>
</dbReference>
<dbReference type="AlphaFoldDB" id="A0A9X2E6L9"/>
<dbReference type="SMART" id="SM00450">
    <property type="entry name" value="RHOD"/>
    <property type="match status" value="1"/>
</dbReference>
<evidence type="ECO:0000313" key="2">
    <source>
        <dbReference type="EMBL" id="MCM6774605.1"/>
    </source>
</evidence>
<proteinExistence type="predicted"/>
<comment type="caution">
    <text evidence="2">The sequence shown here is derived from an EMBL/GenBank/DDBJ whole genome shotgun (WGS) entry which is preliminary data.</text>
</comment>
<protein>
    <submittedName>
        <fullName evidence="2">Rhodanese-like domain-containing protein</fullName>
    </submittedName>
</protein>
<gene>
    <name evidence="2" type="ORF">NDR86_14100</name>
</gene>
<dbReference type="PROSITE" id="PS50206">
    <property type="entry name" value="RHODANESE_3"/>
    <property type="match status" value="1"/>
</dbReference>
<feature type="domain" description="Rhodanese" evidence="1">
    <location>
        <begin position="15"/>
        <end position="113"/>
    </location>
</feature>
<name>A0A9X2E6L9_9NOCA</name>
<dbReference type="InterPro" id="IPR036873">
    <property type="entry name" value="Rhodanese-like_dom_sf"/>
</dbReference>
<reference evidence="2" key="1">
    <citation type="submission" date="2022-06" db="EMBL/GenBank/DDBJ databases">
        <title>Novel species in genus nocardia.</title>
        <authorList>
            <person name="Li F."/>
        </authorList>
    </citation>
    <scope>NUCLEOTIDE SEQUENCE</scope>
    <source>
        <strain evidence="2">CDC141</strain>
    </source>
</reference>